<proteinExistence type="predicted"/>
<dbReference type="EMBL" id="CP003060">
    <property type="protein sequence ID" value="AEP28586.1"/>
    <property type="molecule type" value="Genomic_DNA"/>
</dbReference>
<dbReference type="AlphaFoldDB" id="G4QJI0"/>
<dbReference type="STRING" id="1085623.GNIT_0432"/>
<dbReference type="eggNOG" id="COG2992">
    <property type="taxonomic scope" value="Bacteria"/>
</dbReference>
<dbReference type="InterPro" id="IPR053195">
    <property type="entry name" value="Bax-like"/>
</dbReference>
<evidence type="ECO:0000259" key="2">
    <source>
        <dbReference type="SMART" id="SM00047"/>
    </source>
</evidence>
<dbReference type="RefSeq" id="WP_014107463.1">
    <property type="nucleotide sequence ID" value="NC_016041.1"/>
</dbReference>
<reference evidence="3 4" key="1">
    <citation type="journal article" date="2011" name="J. Bacteriol.">
        <title>Complete genome sequence of seawater bacterium Glaciecola nitratireducens FR1064T.</title>
        <authorList>
            <person name="Bian F."/>
            <person name="Qin Q.L."/>
            <person name="Xie B.B."/>
            <person name="Shu Y.L."/>
            <person name="Zhang X.Y."/>
            <person name="Yu Y."/>
            <person name="Chen B."/>
            <person name="Chen X.L."/>
            <person name="Zhou B.C."/>
            <person name="Zhang Y.Z."/>
        </authorList>
    </citation>
    <scope>NUCLEOTIDE SEQUENCE [LARGE SCALE GENOMIC DNA]</scope>
    <source>
        <strain evidence="4">JCM 12485 / KCTC 12276 / FR1064</strain>
    </source>
</reference>
<keyword evidence="1" id="KW-1133">Transmembrane helix</keyword>
<gene>
    <name evidence="3" type="primary">bax</name>
    <name evidence="3" type="ordered locus">GNIT_0432</name>
</gene>
<dbReference type="Proteomes" id="UP000009282">
    <property type="component" value="Chromosome"/>
</dbReference>
<evidence type="ECO:0000313" key="4">
    <source>
        <dbReference type="Proteomes" id="UP000009282"/>
    </source>
</evidence>
<evidence type="ECO:0000256" key="1">
    <source>
        <dbReference type="SAM" id="Phobius"/>
    </source>
</evidence>
<protein>
    <submittedName>
        <fullName evidence="3">Mannosyl-glycoprotein endo-beta-N-acetylglucosamidase</fullName>
    </submittedName>
</protein>
<dbReference type="PANTHER" id="PTHR40572:SF1">
    <property type="entry name" value="PROTEIN BAX"/>
    <property type="match status" value="1"/>
</dbReference>
<evidence type="ECO:0000313" key="3">
    <source>
        <dbReference type="EMBL" id="AEP28586.1"/>
    </source>
</evidence>
<dbReference type="KEGG" id="gni:GNIT_0432"/>
<dbReference type="SMART" id="SM00047">
    <property type="entry name" value="LYZ2"/>
    <property type="match status" value="1"/>
</dbReference>
<keyword evidence="1" id="KW-0472">Membrane</keyword>
<feature type="domain" description="Mannosyl-glycoprotein endo-beta-N-acetylglucosamidase-like" evidence="2">
    <location>
        <begin position="102"/>
        <end position="244"/>
    </location>
</feature>
<feature type="transmembrane region" description="Helical" evidence="1">
    <location>
        <begin position="6"/>
        <end position="24"/>
    </location>
</feature>
<dbReference type="Pfam" id="PF01832">
    <property type="entry name" value="Glucosaminidase"/>
    <property type="match status" value="1"/>
</dbReference>
<name>G4QJI0_GLANF</name>
<dbReference type="Gene3D" id="1.10.530.10">
    <property type="match status" value="1"/>
</dbReference>
<organism evidence="3 4">
    <name type="scientific">Glaciecola nitratireducens (strain JCM 12485 / KCTC 12276 / FR1064)</name>
    <dbReference type="NCBI Taxonomy" id="1085623"/>
    <lineage>
        <taxon>Bacteria</taxon>
        <taxon>Pseudomonadati</taxon>
        <taxon>Pseudomonadota</taxon>
        <taxon>Gammaproteobacteria</taxon>
        <taxon>Alteromonadales</taxon>
        <taxon>Alteromonadaceae</taxon>
        <taxon>Brumicola</taxon>
    </lineage>
</organism>
<sequence>MDKIKIISITAIVILVAVFGFIYLQPAKNTVNNIPSVDYASDPVPDFNEYERVQDKKRAFFDYLKPAIASQNEYISTVRALIMKYQEMHSDGQAYSESEQEELDWLINEYRVTNSEELKPVFTELLRKVDVIPEDLVLVQTANESAWGTSRFARKGYNFFGLWCFEKGCGFVPNRRNEGASHEVAKFDDLTEAMYSYMRNLNSHPAYKDLRAIRLQHRNAQKEVTGHALAEGLSKYSERGEEYIEELRQMIRVNQSFISSEGI</sequence>
<dbReference type="HOGENOM" id="CLU_061344_1_0_6"/>
<dbReference type="PANTHER" id="PTHR40572">
    <property type="entry name" value="PROTEIN BAX"/>
    <property type="match status" value="1"/>
</dbReference>
<accession>G4QJI0</accession>
<dbReference type="GO" id="GO:0004040">
    <property type="term" value="F:amidase activity"/>
    <property type="evidence" value="ECO:0007669"/>
    <property type="project" value="InterPro"/>
</dbReference>
<keyword evidence="4" id="KW-1185">Reference proteome</keyword>
<dbReference type="InterPro" id="IPR002901">
    <property type="entry name" value="MGlyc_endo_b_GlcNAc-like_dom"/>
</dbReference>
<keyword evidence="1" id="KW-0812">Transmembrane</keyword>